<protein>
    <recommendedName>
        <fullName evidence="1">D-inositol 3-phosphate glycosyltransferase</fullName>
    </recommendedName>
</protein>
<dbReference type="Gene3D" id="3.40.50.2000">
    <property type="entry name" value="Glycogen Phosphorylase B"/>
    <property type="match status" value="2"/>
</dbReference>
<accession>A0A1T3NTM3</accession>
<evidence type="ECO:0000256" key="2">
    <source>
        <dbReference type="ARBA" id="ARBA00022676"/>
    </source>
</evidence>
<proteinExistence type="predicted"/>
<dbReference type="PANTHER" id="PTHR12526">
    <property type="entry name" value="GLYCOSYLTRANSFERASE"/>
    <property type="match status" value="1"/>
</dbReference>
<dbReference type="InterPro" id="IPR028098">
    <property type="entry name" value="Glyco_trans_4-like_N"/>
</dbReference>
<keyword evidence="2" id="KW-0328">Glycosyltransferase</keyword>
<feature type="domain" description="Glycosyl transferase family 1" evidence="4">
    <location>
        <begin position="189"/>
        <end position="359"/>
    </location>
</feature>
<sequence>MHVLQVIDSVDRVGGAERAAVAMAPGLIRRGITLDVAYLLDLDGFQPELVEAGASLFGVHRGSRAGSVRGLARVIRDRRPDLVHTTLYEADIAGRIAALATGVPVVSSLVNTSYGAEMRTQPGIRPWKLRAAQGLDAASGQGVCRFHALTEHVAEVMSRRLRVRRSRIEVVPRGRDPEALAAARERRARTRAGLGLDADVPVLVTAARQEYQKGLDVLLTAFASVRREVPDAVLLLAGPPGGQTASLRRAAAGLAGDSPEGAEPVRFLGYRDDVPDLMGAADVFVLPSRWEGLGSVLIEAMGVGTPIVTSDLPPVREITGAGDCAALVPPDSPEALATALVSALTEREKTAMRAETAYRRFGEEYTIDSVCDRMVAFYARALGPGARRSGSSGPVR</sequence>
<evidence type="ECO:0000313" key="7">
    <source>
        <dbReference type="Proteomes" id="UP000190037"/>
    </source>
</evidence>
<dbReference type="InterPro" id="IPR001296">
    <property type="entry name" value="Glyco_trans_1"/>
</dbReference>
<comment type="caution">
    <text evidence="6">The sequence shown here is derived from an EMBL/GenBank/DDBJ whole genome shotgun (WGS) entry which is preliminary data.</text>
</comment>
<dbReference type="EMBL" id="MWQN01000001">
    <property type="protein sequence ID" value="OPC80247.1"/>
    <property type="molecule type" value="Genomic_DNA"/>
</dbReference>
<reference evidence="6 7" key="1">
    <citation type="submission" date="2017-03" db="EMBL/GenBank/DDBJ databases">
        <title>Draft genome sequence of Streptomyces scabrisporus NF3, endophyte isolated from Amphipterygium adstringens.</title>
        <authorList>
            <person name="Vazquez M."/>
            <person name="Ceapa C.D."/>
            <person name="Rodriguez Luna D."/>
            <person name="Sanchez Esquivel S."/>
        </authorList>
    </citation>
    <scope>NUCLEOTIDE SEQUENCE [LARGE SCALE GENOMIC DNA]</scope>
    <source>
        <strain evidence="6 7">NF3</strain>
    </source>
</reference>
<feature type="domain" description="Glycosyltransferase subfamily 4-like N-terminal" evidence="5">
    <location>
        <begin position="13"/>
        <end position="178"/>
    </location>
</feature>
<dbReference type="AlphaFoldDB" id="A0A1T3NTM3"/>
<evidence type="ECO:0000259" key="4">
    <source>
        <dbReference type="Pfam" id="PF00534"/>
    </source>
</evidence>
<evidence type="ECO:0000313" key="6">
    <source>
        <dbReference type="EMBL" id="OPC80247.1"/>
    </source>
</evidence>
<dbReference type="GO" id="GO:0016757">
    <property type="term" value="F:glycosyltransferase activity"/>
    <property type="evidence" value="ECO:0007669"/>
    <property type="project" value="UniProtKB-KW"/>
</dbReference>
<dbReference type="SUPFAM" id="SSF53756">
    <property type="entry name" value="UDP-Glycosyltransferase/glycogen phosphorylase"/>
    <property type="match status" value="1"/>
</dbReference>
<dbReference type="OrthoDB" id="9801609at2"/>
<organism evidence="6 7">
    <name type="scientific">Embleya scabrispora</name>
    <dbReference type="NCBI Taxonomy" id="159449"/>
    <lineage>
        <taxon>Bacteria</taxon>
        <taxon>Bacillati</taxon>
        <taxon>Actinomycetota</taxon>
        <taxon>Actinomycetes</taxon>
        <taxon>Kitasatosporales</taxon>
        <taxon>Streptomycetaceae</taxon>
        <taxon>Embleya</taxon>
    </lineage>
</organism>
<keyword evidence="3 6" id="KW-0808">Transferase</keyword>
<evidence type="ECO:0000256" key="3">
    <source>
        <dbReference type="ARBA" id="ARBA00022679"/>
    </source>
</evidence>
<evidence type="ECO:0000256" key="1">
    <source>
        <dbReference type="ARBA" id="ARBA00021292"/>
    </source>
</evidence>
<dbReference type="CDD" id="cd03801">
    <property type="entry name" value="GT4_PimA-like"/>
    <property type="match status" value="1"/>
</dbReference>
<dbReference type="Pfam" id="PF00534">
    <property type="entry name" value="Glycos_transf_1"/>
    <property type="match status" value="1"/>
</dbReference>
<gene>
    <name evidence="6" type="ORF">B4N89_04165</name>
</gene>
<dbReference type="Pfam" id="PF13439">
    <property type="entry name" value="Glyco_transf_4"/>
    <property type="match status" value="1"/>
</dbReference>
<name>A0A1T3NTM3_9ACTN</name>
<dbReference type="Proteomes" id="UP000190037">
    <property type="component" value="Unassembled WGS sequence"/>
</dbReference>
<dbReference type="STRING" id="159449.B4N89_04165"/>
<keyword evidence="7" id="KW-1185">Reference proteome</keyword>
<evidence type="ECO:0000259" key="5">
    <source>
        <dbReference type="Pfam" id="PF13439"/>
    </source>
</evidence>